<sequence length="507" mass="58223">MEINIFASSDVHGFIDNYDYVKNENCSNSLAAINTAFKNSNSKNKIIVDNGDMIQGNFIGNFNENIPHPAIDVMNKIGYSIWNLGNHEFNYGVYNLKNVIKQFNNTTLMANSNDDFFKKYKILNINGINIAFVGVNTPLINKFESKEALGDLIITDPVIELENILEDIKDKSDVIIGLFHMGLKNENSYLNSGALSIIDNLSNSNLLDVVICGHTHQKIEEFFYKDILITQPFVYGKNLSKIKLVFDNNKLISKSSSLIDIESFEPDENIIEYYKTYHEKIIDFTHKTLGYIKNAEENRNVDLEDSPLAHFITDIMLSFSNADICSFQIDNTKAYLSNGPLKRFHMSNLYSYSGGEVSTYKIKGFHLKKYMEWSASYFDKIDEKVVVNEKRSKLKYKTFDIFGNLLYEIDLDEEIGNRVKNIKYTNGKEVKDDDSLIIAINEYRMNFLMSEKGPLSGNEFEKLSTTKYQDEFGHKHGTISGDLAEQFFEKLEDKTYIANNNKFFRII</sequence>
<feature type="domain" description="5'-Nucleotidase C-terminal" evidence="4">
    <location>
        <begin position="292"/>
        <end position="445"/>
    </location>
</feature>
<dbReference type="Proteomes" id="UP001519306">
    <property type="component" value="Unassembled WGS sequence"/>
</dbReference>
<evidence type="ECO:0000259" key="4">
    <source>
        <dbReference type="Pfam" id="PF02872"/>
    </source>
</evidence>
<dbReference type="InterPro" id="IPR036907">
    <property type="entry name" value="5'-Nucleotdase_C_sf"/>
</dbReference>
<dbReference type="GO" id="GO:0008254">
    <property type="term" value="F:3'-nucleotidase activity"/>
    <property type="evidence" value="ECO:0007669"/>
    <property type="project" value="UniProtKB-EC"/>
</dbReference>
<proteinExistence type="inferred from homology"/>
<keyword evidence="1" id="KW-0732">Signal</keyword>
<comment type="similarity">
    <text evidence="2">Belongs to the 5'-nucleotidase family.</text>
</comment>
<evidence type="ECO:0000313" key="5">
    <source>
        <dbReference type="EMBL" id="MBP2025684.1"/>
    </source>
</evidence>
<reference evidence="5 6" key="1">
    <citation type="submission" date="2021-03" db="EMBL/GenBank/DDBJ databases">
        <title>Genomic Encyclopedia of Type Strains, Phase IV (KMG-IV): sequencing the most valuable type-strain genomes for metagenomic binning, comparative biology and taxonomic classification.</title>
        <authorList>
            <person name="Goeker M."/>
        </authorList>
    </citation>
    <scope>NUCLEOTIDE SEQUENCE [LARGE SCALE GENOMIC DNA]</scope>
    <source>
        <strain evidence="5 6">DSM 27563</strain>
    </source>
</reference>
<evidence type="ECO:0000256" key="2">
    <source>
        <dbReference type="RuleBase" id="RU362119"/>
    </source>
</evidence>
<evidence type="ECO:0000313" key="6">
    <source>
        <dbReference type="Proteomes" id="UP001519306"/>
    </source>
</evidence>
<evidence type="ECO:0000259" key="3">
    <source>
        <dbReference type="Pfam" id="PF00149"/>
    </source>
</evidence>
<dbReference type="PANTHER" id="PTHR11575:SF6">
    <property type="entry name" value="2',3'-CYCLIC-NUCLEOTIDE 2'-PHOSPHODIESTERASE_3'-NUCLEOTIDASE"/>
    <property type="match status" value="1"/>
</dbReference>
<dbReference type="SUPFAM" id="SSF55816">
    <property type="entry name" value="5'-nucleotidase (syn. UDP-sugar hydrolase), C-terminal domain"/>
    <property type="match status" value="1"/>
</dbReference>
<dbReference type="InterPro" id="IPR029052">
    <property type="entry name" value="Metallo-depent_PP-like"/>
</dbReference>
<accession>A0ABS4KGC5</accession>
<protein>
    <submittedName>
        <fullName evidence="5">2',3'-cyclic-nucleotide 2'-phosphodiesterase/3'-nucleotidase</fullName>
        <ecNumber evidence="5">3.1.3.6</ecNumber>
        <ecNumber evidence="5">3.1.4.16</ecNumber>
    </submittedName>
</protein>
<dbReference type="EC" id="3.1.4.16" evidence="5"/>
<keyword evidence="6" id="KW-1185">Reference proteome</keyword>
<name>A0ABS4KGC5_9FIRM</name>
<dbReference type="PRINTS" id="PR01607">
    <property type="entry name" value="APYRASEFAMLY"/>
</dbReference>
<dbReference type="Pfam" id="PF02872">
    <property type="entry name" value="5_nucleotid_C"/>
    <property type="match status" value="1"/>
</dbReference>
<dbReference type="PROSITE" id="PS00786">
    <property type="entry name" value="5_NUCLEOTIDASE_2"/>
    <property type="match status" value="1"/>
</dbReference>
<dbReference type="Gene3D" id="3.60.21.10">
    <property type="match status" value="1"/>
</dbReference>
<feature type="domain" description="Calcineurin-like phosphoesterase" evidence="3">
    <location>
        <begin position="5"/>
        <end position="217"/>
    </location>
</feature>
<dbReference type="InterPro" id="IPR004843">
    <property type="entry name" value="Calcineurin-like_PHP"/>
</dbReference>
<dbReference type="EC" id="3.1.3.6" evidence="5"/>
<dbReference type="SUPFAM" id="SSF56300">
    <property type="entry name" value="Metallo-dependent phosphatases"/>
    <property type="match status" value="1"/>
</dbReference>
<evidence type="ECO:0000256" key="1">
    <source>
        <dbReference type="ARBA" id="ARBA00022729"/>
    </source>
</evidence>
<dbReference type="Pfam" id="PF00149">
    <property type="entry name" value="Metallophos"/>
    <property type="match status" value="1"/>
</dbReference>
<dbReference type="PANTHER" id="PTHR11575">
    <property type="entry name" value="5'-NUCLEOTIDASE-RELATED"/>
    <property type="match status" value="1"/>
</dbReference>
<dbReference type="InterPro" id="IPR008334">
    <property type="entry name" value="5'-Nucleotdase_C"/>
</dbReference>
<dbReference type="InterPro" id="IPR006146">
    <property type="entry name" value="5'-Nucleotdase_CS"/>
</dbReference>
<dbReference type="GO" id="GO:0008663">
    <property type="term" value="F:2',3'-cyclic-nucleotide 2'-phosphodiesterase activity"/>
    <property type="evidence" value="ECO:0007669"/>
    <property type="project" value="UniProtKB-EC"/>
</dbReference>
<dbReference type="Gene3D" id="3.90.780.10">
    <property type="entry name" value="5'-Nucleotidase, C-terminal domain"/>
    <property type="match status" value="1"/>
</dbReference>
<organism evidence="5 6">
    <name type="scientific">Peptoniphilus stercorisuis</name>
    <dbReference type="NCBI Taxonomy" id="1436965"/>
    <lineage>
        <taxon>Bacteria</taxon>
        <taxon>Bacillati</taxon>
        <taxon>Bacillota</taxon>
        <taxon>Tissierellia</taxon>
        <taxon>Tissierellales</taxon>
        <taxon>Peptoniphilaceae</taxon>
        <taxon>Peptoniphilus</taxon>
    </lineage>
</organism>
<keyword evidence="2" id="KW-0547">Nucleotide-binding</keyword>
<dbReference type="RefSeq" id="WP_210061004.1">
    <property type="nucleotide sequence ID" value="NZ_JAGGLJ010000011.1"/>
</dbReference>
<keyword evidence="2 5" id="KW-0378">Hydrolase</keyword>
<gene>
    <name evidence="5" type="ORF">J2Z71_001228</name>
</gene>
<dbReference type="EMBL" id="JAGGLJ010000011">
    <property type="protein sequence ID" value="MBP2025684.1"/>
    <property type="molecule type" value="Genomic_DNA"/>
</dbReference>
<comment type="caution">
    <text evidence="5">The sequence shown here is derived from an EMBL/GenBank/DDBJ whole genome shotgun (WGS) entry which is preliminary data.</text>
</comment>
<dbReference type="InterPro" id="IPR006179">
    <property type="entry name" value="5_nucleotidase/apyrase"/>
</dbReference>